<keyword evidence="4 5" id="KW-0472">Membrane</keyword>
<keyword evidence="2 5" id="KW-0812">Transmembrane</keyword>
<reference evidence="7 8" key="1">
    <citation type="submission" date="2018-03" db="EMBL/GenBank/DDBJ databases">
        <authorList>
            <person name="Keele B.F."/>
        </authorList>
    </citation>
    <scope>NUCLEOTIDE SEQUENCE [LARGE SCALE GENOMIC DNA]</scope>
    <source>
        <strain evidence="7 8">CeCT 8812</strain>
    </source>
</reference>
<comment type="subcellular location">
    <subcellularLocation>
        <location evidence="1">Membrane</location>
        <topology evidence="1">Multi-pass membrane protein</topology>
    </subcellularLocation>
</comment>
<evidence type="ECO:0000256" key="2">
    <source>
        <dbReference type="ARBA" id="ARBA00022692"/>
    </source>
</evidence>
<dbReference type="EMBL" id="OMKW01000002">
    <property type="protein sequence ID" value="SPF29258.1"/>
    <property type="molecule type" value="Genomic_DNA"/>
</dbReference>
<evidence type="ECO:0000259" key="6">
    <source>
        <dbReference type="Pfam" id="PF06271"/>
    </source>
</evidence>
<dbReference type="AlphaFoldDB" id="A0A2R8AB11"/>
<dbReference type="Pfam" id="PF06271">
    <property type="entry name" value="RDD"/>
    <property type="match status" value="1"/>
</dbReference>
<evidence type="ECO:0000256" key="4">
    <source>
        <dbReference type="ARBA" id="ARBA00023136"/>
    </source>
</evidence>
<dbReference type="InterPro" id="IPR010432">
    <property type="entry name" value="RDD"/>
</dbReference>
<dbReference type="RefSeq" id="WP_162844947.1">
    <property type="nucleotide sequence ID" value="NZ_OMKW01000002.1"/>
</dbReference>
<feature type="domain" description="RDD" evidence="6">
    <location>
        <begin position="31"/>
        <end position="145"/>
    </location>
</feature>
<dbReference type="Proteomes" id="UP000244932">
    <property type="component" value="Unassembled WGS sequence"/>
</dbReference>
<accession>A0A2R8AB11</accession>
<keyword evidence="3 5" id="KW-1133">Transmembrane helix</keyword>
<gene>
    <name evidence="7" type="ORF">POI8812_01565</name>
</gene>
<dbReference type="GO" id="GO:0016020">
    <property type="term" value="C:membrane"/>
    <property type="evidence" value="ECO:0007669"/>
    <property type="project" value="UniProtKB-SubCell"/>
</dbReference>
<name>A0A2R8AB11_9RHOB</name>
<protein>
    <recommendedName>
        <fullName evidence="6">RDD domain-containing protein</fullName>
    </recommendedName>
</protein>
<proteinExistence type="predicted"/>
<organism evidence="7 8">
    <name type="scientific">Pontivivens insulae</name>
    <dbReference type="NCBI Taxonomy" id="1639689"/>
    <lineage>
        <taxon>Bacteria</taxon>
        <taxon>Pseudomonadati</taxon>
        <taxon>Pseudomonadota</taxon>
        <taxon>Alphaproteobacteria</taxon>
        <taxon>Rhodobacterales</taxon>
        <taxon>Paracoccaceae</taxon>
        <taxon>Pontivivens</taxon>
    </lineage>
</organism>
<feature type="transmembrane region" description="Helical" evidence="5">
    <location>
        <begin position="113"/>
        <end position="133"/>
    </location>
</feature>
<evidence type="ECO:0000256" key="1">
    <source>
        <dbReference type="ARBA" id="ARBA00004141"/>
    </source>
</evidence>
<evidence type="ECO:0000313" key="7">
    <source>
        <dbReference type="EMBL" id="SPF29258.1"/>
    </source>
</evidence>
<evidence type="ECO:0000256" key="5">
    <source>
        <dbReference type="SAM" id="Phobius"/>
    </source>
</evidence>
<keyword evidence="8" id="KW-1185">Reference proteome</keyword>
<sequence length="156" mass="17435">MTASRAYNPNYRAHAGLPDPARDPQFYDGVVFKRFMAWILDFAFIFILWLVAGIVTLTLAWWVLPLWVVVDFTYRVLTLTGRSATWGMRAMGIELRDGFGQKFGFGQAIVHTALFYVSVGFILSHVLSIILMIGTARGQALHDIPLGSTAINRPAD</sequence>
<evidence type="ECO:0000256" key="3">
    <source>
        <dbReference type="ARBA" id="ARBA00022989"/>
    </source>
</evidence>
<feature type="transmembrane region" description="Helical" evidence="5">
    <location>
        <begin position="42"/>
        <end position="64"/>
    </location>
</feature>
<evidence type="ECO:0000313" key="8">
    <source>
        <dbReference type="Proteomes" id="UP000244932"/>
    </source>
</evidence>